<evidence type="ECO:0000313" key="1">
    <source>
        <dbReference type="EMBL" id="EJX03784.1"/>
    </source>
</evidence>
<organism evidence="1">
    <name type="scientific">gut metagenome</name>
    <dbReference type="NCBI Taxonomy" id="749906"/>
    <lineage>
        <taxon>unclassified sequences</taxon>
        <taxon>metagenomes</taxon>
        <taxon>organismal metagenomes</taxon>
    </lineage>
</organism>
<comment type="caution">
    <text evidence="1">The sequence shown here is derived from an EMBL/GenBank/DDBJ whole genome shotgun (WGS) entry which is preliminary data.</text>
</comment>
<protein>
    <submittedName>
        <fullName evidence="1">Uncharacterized protein</fullName>
    </submittedName>
</protein>
<dbReference type="EMBL" id="AMCI01002035">
    <property type="protein sequence ID" value="EJX03784.1"/>
    <property type="molecule type" value="Genomic_DNA"/>
</dbReference>
<dbReference type="Pfam" id="PF14335">
    <property type="entry name" value="DUF4391"/>
    <property type="match status" value="1"/>
</dbReference>
<sequence length="70" mass="7785">MLGLPQSTEVNRPLPKAQIYKKFELKQGQRDAFDNDIARLNIVHLISPQTIPAVTEGAVVKAIFVVDVEL</sequence>
<accession>J9GAB3</accession>
<proteinExistence type="predicted"/>
<dbReference type="InterPro" id="IPR025503">
    <property type="entry name" value="DUF4391"/>
</dbReference>
<gene>
    <name evidence="1" type="ORF">EVA_08111</name>
</gene>
<dbReference type="AlphaFoldDB" id="J9GAB3"/>
<reference evidence="1" key="1">
    <citation type="journal article" date="2012" name="PLoS ONE">
        <title>Gene sets for utilization of primary and secondary nutrition supplies in the distal gut of endangered iberian lynx.</title>
        <authorList>
            <person name="Alcaide M."/>
            <person name="Messina E."/>
            <person name="Richter M."/>
            <person name="Bargiela R."/>
            <person name="Peplies J."/>
            <person name="Huws S.A."/>
            <person name="Newbold C.J."/>
            <person name="Golyshin P.N."/>
            <person name="Simon M.A."/>
            <person name="Lopez G."/>
            <person name="Yakimov M.M."/>
            <person name="Ferrer M."/>
        </authorList>
    </citation>
    <scope>NUCLEOTIDE SEQUENCE</scope>
</reference>
<feature type="non-terminal residue" evidence="1">
    <location>
        <position position="70"/>
    </location>
</feature>
<name>J9GAB3_9ZZZZ</name>